<dbReference type="PANTHER" id="PTHR46082:SF6">
    <property type="entry name" value="AAA+ ATPASE DOMAIN-CONTAINING PROTEIN-RELATED"/>
    <property type="match status" value="1"/>
</dbReference>
<dbReference type="Gene3D" id="1.25.40.10">
    <property type="entry name" value="Tetratricopeptide repeat domain"/>
    <property type="match status" value="1"/>
</dbReference>
<dbReference type="OrthoDB" id="7440612at2"/>
<reference evidence="2 3" key="1">
    <citation type="submission" date="2016-10" db="EMBL/GenBank/DDBJ databases">
        <authorList>
            <person name="de Groot N.N."/>
        </authorList>
    </citation>
    <scope>NUCLEOTIDE SEQUENCE [LARGE SCALE GENOMIC DNA]</scope>
    <source>
        <strain evidence="2 3">DSM 17890</strain>
    </source>
</reference>
<gene>
    <name evidence="2" type="ORF">SAMN05444336_10485</name>
</gene>
<sequence>MNAVADFLIAVLIDFKTEGPVAQIGFVALVLGAVFGVAIWFVRRVNKRVDVLVGTERDLKARLDKQLGIIEGLRKERDANADLLDQLDPDRFRKTLATARRTSLSAAEAEAETYVDWHAPALKDAYGVLLQARLAQVEYGESALLAARRHAMGAIAADPHDLDAQASLKTVDALLDAEARTPETEAAKTERAERDALLGEIEAAPEDPDVLRRVAAKFFERGRYRLAEAVAERALEAAAAAGRNPDGEFGLRVRFRMIESAIFGGRHMRAEQVLDPALEAAKRTQGPDAAVTLSLRSVQGSLALSQGRAAEAEAALRALLPDYERAQGESHPGTLATRHELARALLNQGRAAEAEAAWRALLPDLERVKGASHPDTLTTRASIARAQLDQGRAAEAEAAWRALLPDEERVKGASHPHTLTTRALLVAARARLGDVTGAREAAAGLPEDLGAVFGEGNPRIGRVLLPLGELAAAEGDREGAARRFEAAEALYAGRLAPEAFEHRDLAEARARWLPDDAAAPPAAAS</sequence>
<dbReference type="AlphaFoldDB" id="A0A1H3A8K0"/>
<evidence type="ECO:0000313" key="2">
    <source>
        <dbReference type="EMBL" id="SDX25504.1"/>
    </source>
</evidence>
<dbReference type="Proteomes" id="UP000199118">
    <property type="component" value="Unassembled WGS sequence"/>
</dbReference>
<feature type="transmembrane region" description="Helical" evidence="1">
    <location>
        <begin position="20"/>
        <end position="42"/>
    </location>
</feature>
<dbReference type="STRING" id="356660.SAMN05444336_10485"/>
<dbReference type="InterPro" id="IPR011990">
    <property type="entry name" value="TPR-like_helical_dom_sf"/>
</dbReference>
<organism evidence="2 3">
    <name type="scientific">Albimonas donghaensis</name>
    <dbReference type="NCBI Taxonomy" id="356660"/>
    <lineage>
        <taxon>Bacteria</taxon>
        <taxon>Pseudomonadati</taxon>
        <taxon>Pseudomonadota</taxon>
        <taxon>Alphaproteobacteria</taxon>
        <taxon>Rhodobacterales</taxon>
        <taxon>Paracoccaceae</taxon>
        <taxon>Albimonas</taxon>
    </lineage>
</organism>
<keyword evidence="1" id="KW-1133">Transmembrane helix</keyword>
<name>A0A1H3A8K0_9RHOB</name>
<dbReference type="EMBL" id="FNMZ01000004">
    <property type="protein sequence ID" value="SDX25504.1"/>
    <property type="molecule type" value="Genomic_DNA"/>
</dbReference>
<keyword evidence="1" id="KW-0472">Membrane</keyword>
<dbReference type="SUPFAM" id="SSF48452">
    <property type="entry name" value="TPR-like"/>
    <property type="match status" value="2"/>
</dbReference>
<evidence type="ECO:0000256" key="1">
    <source>
        <dbReference type="SAM" id="Phobius"/>
    </source>
</evidence>
<protein>
    <submittedName>
        <fullName evidence="2">Tetratricopeptide repeat-containing protein</fullName>
    </submittedName>
</protein>
<keyword evidence="1" id="KW-0812">Transmembrane</keyword>
<evidence type="ECO:0000313" key="3">
    <source>
        <dbReference type="Proteomes" id="UP000199118"/>
    </source>
</evidence>
<dbReference type="PANTHER" id="PTHR46082">
    <property type="entry name" value="ATP/GTP-BINDING PROTEIN-RELATED"/>
    <property type="match status" value="1"/>
</dbReference>
<proteinExistence type="predicted"/>
<keyword evidence="3" id="KW-1185">Reference proteome</keyword>
<dbReference type="RefSeq" id="WP_092682275.1">
    <property type="nucleotide sequence ID" value="NZ_FNMZ01000004.1"/>
</dbReference>
<accession>A0A1H3A8K0</accession>
<dbReference type="InterPro" id="IPR053137">
    <property type="entry name" value="NLR-like"/>
</dbReference>